<dbReference type="GO" id="GO:0006526">
    <property type="term" value="P:L-arginine biosynthetic process"/>
    <property type="evidence" value="ECO:0007669"/>
    <property type="project" value="UniProtKB-KW"/>
</dbReference>
<evidence type="ECO:0000256" key="3">
    <source>
        <dbReference type="ARBA" id="ARBA00022571"/>
    </source>
</evidence>
<reference evidence="11 12" key="1">
    <citation type="submission" date="2016-08" db="EMBL/GenBank/DDBJ databases">
        <title>Complete genome sequence of Fictibacillus arsenicus G25-54, a strain with toxicity to nematodes and a potential arsenic-resistance activity.</title>
        <authorList>
            <person name="Zheng Z."/>
        </authorList>
    </citation>
    <scope>NUCLEOTIDE SEQUENCE [LARGE SCALE GENOMIC DNA]</scope>
    <source>
        <strain evidence="11 12">G25-54</strain>
    </source>
</reference>
<proteinExistence type="predicted"/>
<keyword evidence="6" id="KW-0547">Nucleotide-binding</keyword>
<sequence length="250" mass="26802">MENLLSVLKIGGSTLENLQPAFFNSLRNKIRNGEKIVIVHGGGPEINKKLQEKGLPVQMEDGIRITSPDTLSCVKEALKDIANTKLVKRLNKEGIQAAGLCGSDNTLIQCEFLDEEKYGCVGKVKKVNTELLEKILESGKVPVIASLGVTENGDEVNINADTAAGETAAALSAVSVCFVTDISGIQVEGQKADRLTVTQLKQCINDGHIYGGMIPKVEAAMKCLNLNIDEVLITDQTLSGTCCYKEVLAI</sequence>
<keyword evidence="12" id="KW-1185">Reference proteome</keyword>
<comment type="pathway">
    <text evidence="1">Amino-acid biosynthesis; L-arginine biosynthesis; N(2)-acetyl-L-ornithine from L-glutamate: step 2/4.</text>
</comment>
<evidence type="ECO:0000256" key="6">
    <source>
        <dbReference type="ARBA" id="ARBA00022741"/>
    </source>
</evidence>
<dbReference type="Gene3D" id="3.40.1160.10">
    <property type="entry name" value="Acetylglutamate kinase-like"/>
    <property type="match status" value="1"/>
</dbReference>
<dbReference type="AlphaFoldDB" id="A0A1B1Z7K2"/>
<dbReference type="InterPro" id="IPR036393">
    <property type="entry name" value="AceGlu_kinase-like_sf"/>
</dbReference>
<evidence type="ECO:0000256" key="1">
    <source>
        <dbReference type="ARBA" id="ARBA00004828"/>
    </source>
</evidence>
<evidence type="ECO:0000256" key="7">
    <source>
        <dbReference type="ARBA" id="ARBA00022777"/>
    </source>
</evidence>
<protein>
    <recommendedName>
        <fullName evidence="2">acetylglutamate kinase</fullName>
        <ecNumber evidence="2">2.7.2.8</ecNumber>
    </recommendedName>
</protein>
<dbReference type="Proteomes" id="UP000077412">
    <property type="component" value="Chromosome"/>
</dbReference>
<evidence type="ECO:0000313" key="11">
    <source>
        <dbReference type="EMBL" id="ANX13422.1"/>
    </source>
</evidence>
<dbReference type="PANTHER" id="PTHR23342">
    <property type="entry name" value="N-ACETYLGLUTAMATE SYNTHASE"/>
    <property type="match status" value="1"/>
</dbReference>
<dbReference type="PIRSF" id="PIRSF000728">
    <property type="entry name" value="NAGK"/>
    <property type="match status" value="1"/>
</dbReference>
<dbReference type="InterPro" id="IPR001048">
    <property type="entry name" value="Asp/Glu/Uridylate_kinase"/>
</dbReference>
<dbReference type="STRING" id="255247.ABE41_015540"/>
<dbReference type="KEGG" id="far:ABE41_015540"/>
<dbReference type="OrthoDB" id="9803155at2"/>
<keyword evidence="8" id="KW-0067">ATP-binding</keyword>
<dbReference type="PANTHER" id="PTHR23342:SF0">
    <property type="entry name" value="N-ACETYLGLUTAMATE SYNTHASE, MITOCHONDRIAL"/>
    <property type="match status" value="1"/>
</dbReference>
<comment type="catalytic activity">
    <reaction evidence="9">
        <text>N-acetyl-L-glutamate + ATP = N-acetyl-L-glutamyl 5-phosphate + ADP</text>
        <dbReference type="Rhea" id="RHEA:14629"/>
        <dbReference type="ChEBI" id="CHEBI:30616"/>
        <dbReference type="ChEBI" id="CHEBI:44337"/>
        <dbReference type="ChEBI" id="CHEBI:57936"/>
        <dbReference type="ChEBI" id="CHEBI:456216"/>
        <dbReference type="EC" id="2.7.2.8"/>
    </reaction>
</comment>
<dbReference type="GO" id="GO:0005524">
    <property type="term" value="F:ATP binding"/>
    <property type="evidence" value="ECO:0007669"/>
    <property type="project" value="UniProtKB-KW"/>
</dbReference>
<dbReference type="SUPFAM" id="SSF53633">
    <property type="entry name" value="Carbamate kinase-like"/>
    <property type="match status" value="1"/>
</dbReference>
<evidence type="ECO:0000256" key="5">
    <source>
        <dbReference type="ARBA" id="ARBA00022679"/>
    </source>
</evidence>
<accession>A0A1B1Z7K2</accession>
<keyword evidence="7 11" id="KW-0418">Kinase</keyword>
<name>A0A1B1Z7K2_9BACL</name>
<evidence type="ECO:0000256" key="8">
    <source>
        <dbReference type="ARBA" id="ARBA00022840"/>
    </source>
</evidence>
<evidence type="ECO:0000256" key="9">
    <source>
        <dbReference type="ARBA" id="ARBA00048141"/>
    </source>
</evidence>
<keyword evidence="4" id="KW-0028">Amino-acid biosynthesis</keyword>
<dbReference type="NCBIfam" id="TIGR00761">
    <property type="entry name" value="argB"/>
    <property type="match status" value="1"/>
</dbReference>
<feature type="domain" description="Aspartate/glutamate/uridylate kinase" evidence="10">
    <location>
        <begin position="7"/>
        <end position="234"/>
    </location>
</feature>
<gene>
    <name evidence="11" type="ORF">ABE41_015540</name>
</gene>
<dbReference type="InterPro" id="IPR004662">
    <property type="entry name" value="AcgluKinase_fam"/>
</dbReference>
<dbReference type="GO" id="GO:0003991">
    <property type="term" value="F:acetylglutamate kinase activity"/>
    <property type="evidence" value="ECO:0007669"/>
    <property type="project" value="UniProtKB-EC"/>
</dbReference>
<dbReference type="GO" id="GO:0005737">
    <property type="term" value="C:cytoplasm"/>
    <property type="evidence" value="ECO:0007669"/>
    <property type="project" value="InterPro"/>
</dbReference>
<keyword evidence="5" id="KW-0808">Transferase</keyword>
<dbReference type="EC" id="2.7.2.8" evidence="2"/>
<keyword evidence="3" id="KW-0055">Arginine biosynthesis</keyword>
<evidence type="ECO:0000256" key="4">
    <source>
        <dbReference type="ARBA" id="ARBA00022605"/>
    </source>
</evidence>
<evidence type="ECO:0000256" key="2">
    <source>
        <dbReference type="ARBA" id="ARBA00013065"/>
    </source>
</evidence>
<dbReference type="EMBL" id="CP016761">
    <property type="protein sequence ID" value="ANX13422.1"/>
    <property type="molecule type" value="Genomic_DNA"/>
</dbReference>
<dbReference type="CDD" id="cd04238">
    <property type="entry name" value="AAK_NAGK-like"/>
    <property type="match status" value="1"/>
</dbReference>
<evidence type="ECO:0000259" key="10">
    <source>
        <dbReference type="Pfam" id="PF00696"/>
    </source>
</evidence>
<dbReference type="Pfam" id="PF00696">
    <property type="entry name" value="AA_kinase"/>
    <property type="match status" value="1"/>
</dbReference>
<organism evidence="11 12">
    <name type="scientific">Fictibacillus arsenicus</name>
    <dbReference type="NCBI Taxonomy" id="255247"/>
    <lineage>
        <taxon>Bacteria</taxon>
        <taxon>Bacillati</taxon>
        <taxon>Bacillota</taxon>
        <taxon>Bacilli</taxon>
        <taxon>Bacillales</taxon>
        <taxon>Fictibacillaceae</taxon>
        <taxon>Fictibacillus</taxon>
    </lineage>
</organism>
<evidence type="ECO:0000313" key="12">
    <source>
        <dbReference type="Proteomes" id="UP000077412"/>
    </source>
</evidence>